<evidence type="ECO:0000313" key="4">
    <source>
        <dbReference type="Proteomes" id="UP001519307"/>
    </source>
</evidence>
<keyword evidence="1" id="KW-0482">Metalloprotease</keyword>
<comment type="caution">
    <text evidence="3">The sequence shown here is derived from an EMBL/GenBank/DDBJ whole genome shotgun (WGS) entry which is preliminary data.</text>
</comment>
<dbReference type="InterPro" id="IPR011059">
    <property type="entry name" value="Metal-dep_hydrolase_composite"/>
</dbReference>
<dbReference type="SUPFAM" id="SSF51556">
    <property type="entry name" value="Metallo-dependent hydrolases"/>
    <property type="match status" value="1"/>
</dbReference>
<reference evidence="3 4" key="1">
    <citation type="submission" date="2021-03" db="EMBL/GenBank/DDBJ databases">
        <title>Genomic Encyclopedia of Type Strains, Phase IV (KMG-IV): sequencing the most valuable type-strain genomes for metagenomic binning, comparative biology and taxonomic classification.</title>
        <authorList>
            <person name="Goeker M."/>
        </authorList>
    </citation>
    <scope>NUCLEOTIDE SEQUENCE [LARGE SCALE GENOMIC DNA]</scope>
    <source>
        <strain evidence="3 4">DSM 28783</strain>
    </source>
</reference>
<dbReference type="EMBL" id="JAGGLM010000001">
    <property type="protein sequence ID" value="MBP2031407.1"/>
    <property type="molecule type" value="Genomic_DNA"/>
</dbReference>
<dbReference type="InterPro" id="IPR032466">
    <property type="entry name" value="Metal_Hydrolase"/>
</dbReference>
<gene>
    <name evidence="3" type="ORF">J2Z42_000072</name>
</gene>
<dbReference type="InterPro" id="IPR006680">
    <property type="entry name" value="Amidohydro-rel"/>
</dbReference>
<sequence>MLLVKNADVYAPESIGKKNILISSDKIIYLSSKIDFPDKNFPEIKVLDGDGLTAVPGIIDLHMHINGAGGEGGFTSRTPEMSLTDFTTNGITTCVGLLGTDGITRSMGSLIAKANALQIEGITTYCWTGCYEVPTRTLTDTVRSDIVMVDKIIGAGEIAISDHRSSYPSYQNLIHLASETRVGGLISGKCGILHLHVGDGKDGLKTLFDVIDHSEIPFENLLPTHVNRNSLLIKESMEYVKMGGFVDITTGIKNEGDSAVSAWELYIDMMQEGFSPYNITMSSDSGGSMPLFDDKGKITKLTVGFPNTDIRTIKSLIEKGMPLELSLIPLTSSPANLLKLKNKGHIKEGFDADILLLDKNFNIVYVISKGKIMVDNYKASIYGSFENK</sequence>
<keyword evidence="1" id="KW-0479">Metal-binding</keyword>
<dbReference type="Pfam" id="PF01979">
    <property type="entry name" value="Amidohydro_1"/>
    <property type="match status" value="1"/>
</dbReference>
<comment type="function">
    <text evidence="1">Catalyzes the hydrolytic cleavage of a subset of L-isoaspartyl (L-beta-aspartyl) dipeptides. Used to degrade proteins damaged by L-isoaspartyl residues formation.</text>
</comment>
<dbReference type="Gene3D" id="2.30.40.10">
    <property type="entry name" value="Urease, subunit C, domain 1"/>
    <property type="match status" value="1"/>
</dbReference>
<dbReference type="Proteomes" id="UP001519307">
    <property type="component" value="Unassembled WGS sequence"/>
</dbReference>
<keyword evidence="4" id="KW-1185">Reference proteome</keyword>
<protein>
    <recommendedName>
        <fullName evidence="1">Isoaspartyl dipeptidase</fullName>
        <ecNumber evidence="1">3.4.19.-</ecNumber>
    </recommendedName>
</protein>
<comment type="cofactor">
    <cofactor evidence="1">
        <name>Zn(2+)</name>
        <dbReference type="ChEBI" id="CHEBI:29105"/>
    </cofactor>
    <text evidence="1">Binds 2 Zn(2+) ions per subunit.</text>
</comment>
<dbReference type="PANTHER" id="PTHR11647">
    <property type="entry name" value="HYDRANTOINASE/DIHYDROPYRIMIDINASE FAMILY MEMBER"/>
    <property type="match status" value="1"/>
</dbReference>
<organism evidence="3 4">
    <name type="scientific">Clostridium algifaecis</name>
    <dbReference type="NCBI Taxonomy" id="1472040"/>
    <lineage>
        <taxon>Bacteria</taxon>
        <taxon>Bacillati</taxon>
        <taxon>Bacillota</taxon>
        <taxon>Clostridia</taxon>
        <taxon>Eubacteriales</taxon>
        <taxon>Clostridiaceae</taxon>
        <taxon>Clostridium</taxon>
    </lineage>
</organism>
<dbReference type="NCBIfam" id="TIGR01975">
    <property type="entry name" value="isoAsp_dipep"/>
    <property type="match status" value="1"/>
</dbReference>
<dbReference type="Gene3D" id="3.20.20.140">
    <property type="entry name" value="Metal-dependent hydrolases"/>
    <property type="match status" value="1"/>
</dbReference>
<comment type="PTM">
    <text evidence="1">Carboxylation allows a single lysine to coordinate two zinc ions.</text>
</comment>
<name>A0ABS4KMZ2_9CLOT</name>
<accession>A0ABS4KMZ2</accession>
<keyword evidence="1" id="KW-0862">Zinc</keyword>
<comment type="subcellular location">
    <subcellularLocation>
        <location evidence="1">Cytoplasm</location>
    </subcellularLocation>
</comment>
<comment type="similarity">
    <text evidence="1">Belongs to the peptidase M38 family.</text>
</comment>
<dbReference type="InterPro" id="IPR010229">
    <property type="entry name" value="Pept_M38_dipep"/>
</dbReference>
<dbReference type="PIRSF" id="PIRSF001238">
    <property type="entry name" value="IadA"/>
    <property type="match status" value="1"/>
</dbReference>
<dbReference type="RefSeq" id="WP_209700374.1">
    <property type="nucleotide sequence ID" value="NZ_JAGGLM010000001.1"/>
</dbReference>
<dbReference type="SUPFAM" id="SSF51338">
    <property type="entry name" value="Composite domain of metallo-dependent hydrolases"/>
    <property type="match status" value="1"/>
</dbReference>
<evidence type="ECO:0000259" key="2">
    <source>
        <dbReference type="Pfam" id="PF01979"/>
    </source>
</evidence>
<dbReference type="PANTHER" id="PTHR11647:SF1">
    <property type="entry name" value="COLLAPSIN RESPONSE MEDIATOR PROTEIN"/>
    <property type="match status" value="1"/>
</dbReference>
<evidence type="ECO:0000256" key="1">
    <source>
        <dbReference type="PIRNR" id="PIRNR001238"/>
    </source>
</evidence>
<keyword evidence="1 3" id="KW-0378">Hydrolase</keyword>
<dbReference type="GO" id="GO:0016787">
    <property type="term" value="F:hydrolase activity"/>
    <property type="evidence" value="ECO:0007669"/>
    <property type="project" value="UniProtKB-KW"/>
</dbReference>
<feature type="domain" description="Amidohydrolase-related" evidence="2">
    <location>
        <begin position="54"/>
        <end position="373"/>
    </location>
</feature>
<evidence type="ECO:0000313" key="3">
    <source>
        <dbReference type="EMBL" id="MBP2031407.1"/>
    </source>
</evidence>
<keyword evidence="1" id="KW-0645">Protease</keyword>
<dbReference type="EC" id="3.4.19.-" evidence="1"/>
<dbReference type="InterPro" id="IPR050378">
    <property type="entry name" value="Metallo-dep_Hydrolases_sf"/>
</dbReference>
<proteinExistence type="inferred from homology"/>